<sequence length="102" mass="11666">KNGWVYPMCENYNQRYGTFLSTHLSCHAISELFFLSCFLCYLCISSSWVNLFNQGASSIAAQFVTVDDNYMQAAEHFHSSSGNNSQFFFLLRKSGYQSTAWV</sequence>
<feature type="non-terminal residue" evidence="2">
    <location>
        <position position="102"/>
    </location>
</feature>
<keyword evidence="1" id="KW-1133">Transmembrane helix</keyword>
<name>A0A0B6YHJ0_9EUPU</name>
<feature type="transmembrane region" description="Helical" evidence="1">
    <location>
        <begin position="20"/>
        <end position="44"/>
    </location>
</feature>
<accession>A0A0B6YHJ0</accession>
<feature type="non-terminal residue" evidence="2">
    <location>
        <position position="1"/>
    </location>
</feature>
<dbReference type="AlphaFoldDB" id="A0A0B6YHJ0"/>
<evidence type="ECO:0000256" key="1">
    <source>
        <dbReference type="SAM" id="Phobius"/>
    </source>
</evidence>
<gene>
    <name evidence="2" type="primary">ORF25833</name>
</gene>
<keyword evidence="1" id="KW-0472">Membrane</keyword>
<keyword evidence="1" id="KW-0812">Transmembrane</keyword>
<reference evidence="2" key="1">
    <citation type="submission" date="2014-12" db="EMBL/GenBank/DDBJ databases">
        <title>Insight into the proteome of Arion vulgaris.</title>
        <authorList>
            <person name="Aradska J."/>
            <person name="Bulat T."/>
            <person name="Smidak R."/>
            <person name="Sarate P."/>
            <person name="Gangsoo J."/>
            <person name="Sialana F."/>
            <person name="Bilban M."/>
            <person name="Lubec G."/>
        </authorList>
    </citation>
    <scope>NUCLEOTIDE SEQUENCE</scope>
    <source>
        <tissue evidence="2">Skin</tissue>
    </source>
</reference>
<organism evidence="2">
    <name type="scientific">Arion vulgaris</name>
    <dbReference type="NCBI Taxonomy" id="1028688"/>
    <lineage>
        <taxon>Eukaryota</taxon>
        <taxon>Metazoa</taxon>
        <taxon>Spiralia</taxon>
        <taxon>Lophotrochozoa</taxon>
        <taxon>Mollusca</taxon>
        <taxon>Gastropoda</taxon>
        <taxon>Heterobranchia</taxon>
        <taxon>Euthyneura</taxon>
        <taxon>Panpulmonata</taxon>
        <taxon>Eupulmonata</taxon>
        <taxon>Stylommatophora</taxon>
        <taxon>Helicina</taxon>
        <taxon>Arionoidea</taxon>
        <taxon>Arionidae</taxon>
        <taxon>Arion</taxon>
    </lineage>
</organism>
<proteinExistence type="predicted"/>
<dbReference type="EMBL" id="HACG01008838">
    <property type="protein sequence ID" value="CEK55703.1"/>
    <property type="molecule type" value="Transcribed_RNA"/>
</dbReference>
<evidence type="ECO:0000313" key="2">
    <source>
        <dbReference type="EMBL" id="CEK55703.1"/>
    </source>
</evidence>
<protein>
    <submittedName>
        <fullName evidence="2">Uncharacterized protein</fullName>
    </submittedName>
</protein>